<dbReference type="EMBL" id="AP022596">
    <property type="protein sequence ID" value="BBY66373.1"/>
    <property type="molecule type" value="Genomic_DNA"/>
</dbReference>
<keyword evidence="2" id="KW-1185">Reference proteome</keyword>
<evidence type="ECO:0000313" key="1">
    <source>
        <dbReference type="EMBL" id="BBY66373.1"/>
    </source>
</evidence>
<organism evidence="1 2">
    <name type="scientific">Mycolicibacterium helvum</name>
    <dbReference type="NCBI Taxonomy" id="1534349"/>
    <lineage>
        <taxon>Bacteria</taxon>
        <taxon>Bacillati</taxon>
        <taxon>Actinomycetota</taxon>
        <taxon>Actinomycetes</taxon>
        <taxon>Mycobacteriales</taxon>
        <taxon>Mycobacteriaceae</taxon>
        <taxon>Mycolicibacterium</taxon>
    </lineage>
</organism>
<protein>
    <submittedName>
        <fullName evidence="1">Uncharacterized protein</fullName>
    </submittedName>
</protein>
<dbReference type="KEGG" id="mhev:MHEL_46160"/>
<dbReference type="Proteomes" id="UP000467148">
    <property type="component" value="Chromosome"/>
</dbReference>
<accession>A0A7I7TCA7</accession>
<dbReference type="AlphaFoldDB" id="A0A7I7TCA7"/>
<reference evidence="1 2" key="1">
    <citation type="journal article" date="2019" name="Emerg. Microbes Infect.">
        <title>Comprehensive subspecies identification of 175 nontuberculous mycobacteria species based on 7547 genomic profiles.</title>
        <authorList>
            <person name="Matsumoto Y."/>
            <person name="Kinjo T."/>
            <person name="Motooka D."/>
            <person name="Nabeya D."/>
            <person name="Jung N."/>
            <person name="Uechi K."/>
            <person name="Horii T."/>
            <person name="Iida T."/>
            <person name="Fujita J."/>
            <person name="Nakamura S."/>
        </authorList>
    </citation>
    <scope>NUCLEOTIDE SEQUENCE [LARGE SCALE GENOMIC DNA]</scope>
    <source>
        <strain evidence="1 2">JCM 30396</strain>
    </source>
</reference>
<name>A0A7I7TCA7_9MYCO</name>
<sequence length="94" mass="10185">MNAIPVIRNPGRKLQLSLSEQLVVRKNIAVSEPSLKRGSALCRQQSASLACQGGSDVRLNSGRQLGQICAAESTLSGNDKPHHVSEQWVLQRPL</sequence>
<evidence type="ECO:0000313" key="2">
    <source>
        <dbReference type="Proteomes" id="UP000467148"/>
    </source>
</evidence>
<proteinExistence type="predicted"/>
<gene>
    <name evidence="1" type="ORF">MHEL_46160</name>
</gene>